<feature type="compositionally biased region" description="Basic and acidic residues" evidence="1">
    <location>
        <begin position="206"/>
        <end position="218"/>
    </location>
</feature>
<dbReference type="EMBL" id="LT558120">
    <property type="protein sequence ID" value="SAM81170.1"/>
    <property type="molecule type" value="Genomic_DNA"/>
</dbReference>
<evidence type="ECO:0000313" key="3">
    <source>
        <dbReference type="EMBL" id="SAM81170.1"/>
    </source>
</evidence>
<evidence type="ECO:0000259" key="2">
    <source>
        <dbReference type="PROSITE" id="PS50097"/>
    </source>
</evidence>
<protein>
    <recommendedName>
        <fullName evidence="2">BTB domain-containing protein</fullName>
    </recommendedName>
</protein>
<dbReference type="PANTHER" id="PTHR24413">
    <property type="entry name" value="SPECKLE-TYPE POZ PROTEIN"/>
    <property type="match status" value="1"/>
</dbReference>
<dbReference type="Pfam" id="PF00651">
    <property type="entry name" value="BTB"/>
    <property type="match status" value="1"/>
</dbReference>
<dbReference type="InterPro" id="IPR000210">
    <property type="entry name" value="BTB/POZ_dom"/>
</dbReference>
<dbReference type="CDD" id="cd18186">
    <property type="entry name" value="BTB_POZ_ZBTB_KLHL-like"/>
    <property type="match status" value="1"/>
</dbReference>
<reference evidence="4" key="1">
    <citation type="submission" date="2016-04" db="EMBL/GenBank/DDBJ databases">
        <authorList>
            <person name="Guldener U."/>
            <person name="Guldener U."/>
        </authorList>
    </citation>
    <scope>NUCLEOTIDE SEQUENCE [LARGE SCALE GENOMIC DNA]</scope>
    <source>
        <strain evidence="4">UB2112</strain>
    </source>
</reference>
<dbReference type="SMART" id="SM00225">
    <property type="entry name" value="BTB"/>
    <property type="match status" value="1"/>
</dbReference>
<proteinExistence type="predicted"/>
<dbReference type="OrthoDB" id="6359816at2759"/>
<dbReference type="AlphaFoldDB" id="A0A1K0HAV1"/>
<gene>
    <name evidence="3" type="ORF">UBRO_20283</name>
</gene>
<name>A0A1K0HAV1_9BASI</name>
<feature type="compositionally biased region" description="Polar residues" evidence="1">
    <location>
        <begin position="279"/>
        <end position="292"/>
    </location>
</feature>
<evidence type="ECO:0000256" key="1">
    <source>
        <dbReference type="SAM" id="MobiDB-lite"/>
    </source>
</evidence>
<dbReference type="SUPFAM" id="SSF54695">
    <property type="entry name" value="POZ domain"/>
    <property type="match status" value="1"/>
</dbReference>
<dbReference type="Proteomes" id="UP000179920">
    <property type="component" value="Chromosome IV"/>
</dbReference>
<dbReference type="PROSITE" id="PS50097">
    <property type="entry name" value="BTB"/>
    <property type="match status" value="1"/>
</dbReference>
<dbReference type="InterPro" id="IPR011333">
    <property type="entry name" value="SKP1/BTB/POZ_sf"/>
</dbReference>
<feature type="domain" description="BTB" evidence="2">
    <location>
        <begin position="154"/>
        <end position="269"/>
    </location>
</feature>
<feature type="region of interest" description="Disordered" evidence="1">
    <location>
        <begin position="206"/>
        <end position="231"/>
    </location>
</feature>
<sequence>MFSEYVHDTYWSAHDSFQLYRNGANEFIGSSPEPTRKDGRTAETGFELSFSAGTVKLTLSPCEYCDIDESFTSGNKRLDLTVAYFHQGTFDTFTLSKQAAGFEPERSERMLVYIAVHGYRLQDHPCYPEQELPRVLRPQTALTSVMALLAAPDSDFIVLAPSKTSGETRVIRAHRRILCDFSTYFKALLESDFAEASTLRRCDHREAETPIPQEEERSASQPASKRFKEDAYTVSPTSSIPTIKLHDATYVQLYTLLYYIYTGVATFQRRRDSVDDEQPSQSATTGCSLSPSQASGLSAGLGEPLPWWVGFQYPANAFDMYRLADKFGVDGLRTEAARHIASDIEISDLVSDAAQHEEIKLFPEIAKVYSDYCKYYKRHIIKKLEAHKEVFNLFGVDHPETESGQTKT</sequence>
<organism evidence="3 4">
    <name type="scientific">Ustilago bromivora</name>
    <dbReference type="NCBI Taxonomy" id="307758"/>
    <lineage>
        <taxon>Eukaryota</taxon>
        <taxon>Fungi</taxon>
        <taxon>Dikarya</taxon>
        <taxon>Basidiomycota</taxon>
        <taxon>Ustilaginomycotina</taxon>
        <taxon>Ustilaginomycetes</taxon>
        <taxon>Ustilaginales</taxon>
        <taxon>Ustilaginaceae</taxon>
        <taxon>Ustilago</taxon>
    </lineage>
</organism>
<dbReference type="Gene3D" id="3.30.710.10">
    <property type="entry name" value="Potassium Channel Kv1.1, Chain A"/>
    <property type="match status" value="1"/>
</dbReference>
<feature type="region of interest" description="Disordered" evidence="1">
    <location>
        <begin position="272"/>
        <end position="292"/>
    </location>
</feature>
<accession>A0A1K0HAV1</accession>
<evidence type="ECO:0000313" key="4">
    <source>
        <dbReference type="Proteomes" id="UP000179920"/>
    </source>
</evidence>